<evidence type="ECO:0000256" key="2">
    <source>
        <dbReference type="ARBA" id="ARBA00022676"/>
    </source>
</evidence>
<dbReference type="EMBL" id="LBVP01000016">
    <property type="protein sequence ID" value="KKQ89330.1"/>
    <property type="molecule type" value="Genomic_DNA"/>
</dbReference>
<feature type="domain" description="Glycosyltransferase 2-like" evidence="4">
    <location>
        <begin position="6"/>
        <end position="170"/>
    </location>
</feature>
<accession>A0A0G0LMX2</accession>
<dbReference type="CDD" id="cd02440">
    <property type="entry name" value="AdoMet_MTases"/>
    <property type="match status" value="1"/>
</dbReference>
<evidence type="ECO:0000313" key="6">
    <source>
        <dbReference type="EMBL" id="KKQ89330.1"/>
    </source>
</evidence>
<comment type="similarity">
    <text evidence="1">Belongs to the glycosyltransferase 2 family.</text>
</comment>
<reference evidence="6 7" key="1">
    <citation type="journal article" date="2015" name="Nature">
        <title>rRNA introns, odd ribosomes, and small enigmatic genomes across a large radiation of phyla.</title>
        <authorList>
            <person name="Brown C.T."/>
            <person name="Hug L.A."/>
            <person name="Thomas B.C."/>
            <person name="Sharon I."/>
            <person name="Castelle C.J."/>
            <person name="Singh A."/>
            <person name="Wilkins M.J."/>
            <person name="Williams K.H."/>
            <person name="Banfield J.F."/>
        </authorList>
    </citation>
    <scope>NUCLEOTIDE SEQUENCE [LARGE SCALE GENOMIC DNA]</scope>
</reference>
<dbReference type="InterPro" id="IPR029044">
    <property type="entry name" value="Nucleotide-diphossugar_trans"/>
</dbReference>
<dbReference type="GO" id="GO:0016757">
    <property type="term" value="F:glycosyltransferase activity"/>
    <property type="evidence" value="ECO:0007669"/>
    <property type="project" value="UniProtKB-KW"/>
</dbReference>
<name>A0A0G0LMX2_9BACT</name>
<keyword evidence="2" id="KW-0328">Glycosyltransferase</keyword>
<evidence type="ECO:0000256" key="3">
    <source>
        <dbReference type="ARBA" id="ARBA00022679"/>
    </source>
</evidence>
<dbReference type="GO" id="GO:0008757">
    <property type="term" value="F:S-adenosylmethionine-dependent methyltransferase activity"/>
    <property type="evidence" value="ECO:0007669"/>
    <property type="project" value="InterPro"/>
</dbReference>
<protein>
    <submittedName>
        <fullName evidence="6">Glycosyl transferase family 2</fullName>
    </submittedName>
</protein>
<keyword evidence="3 6" id="KW-0808">Transferase</keyword>
<evidence type="ECO:0000313" key="7">
    <source>
        <dbReference type="Proteomes" id="UP000034893"/>
    </source>
</evidence>
<dbReference type="PANTHER" id="PTHR43179:SF12">
    <property type="entry name" value="GALACTOFURANOSYLTRANSFERASE GLFT2"/>
    <property type="match status" value="1"/>
</dbReference>
<dbReference type="InterPro" id="IPR029063">
    <property type="entry name" value="SAM-dependent_MTases_sf"/>
</dbReference>
<gene>
    <name evidence="6" type="ORF">UT12_C0016G0007</name>
</gene>
<dbReference type="InterPro" id="IPR001173">
    <property type="entry name" value="Glyco_trans_2-like"/>
</dbReference>
<dbReference type="PANTHER" id="PTHR43179">
    <property type="entry name" value="RHAMNOSYLTRANSFERASE WBBL"/>
    <property type="match status" value="1"/>
</dbReference>
<dbReference type="Gene3D" id="3.90.550.10">
    <property type="entry name" value="Spore Coat Polysaccharide Biosynthesis Protein SpsA, Chain A"/>
    <property type="match status" value="1"/>
</dbReference>
<dbReference type="Gene3D" id="3.40.50.150">
    <property type="entry name" value="Vaccinia Virus protein VP39"/>
    <property type="match status" value="1"/>
</dbReference>
<dbReference type="Pfam" id="PF08241">
    <property type="entry name" value="Methyltransf_11"/>
    <property type="match status" value="1"/>
</dbReference>
<dbReference type="Pfam" id="PF00535">
    <property type="entry name" value="Glycos_transf_2"/>
    <property type="match status" value="1"/>
</dbReference>
<evidence type="ECO:0000256" key="1">
    <source>
        <dbReference type="ARBA" id="ARBA00006739"/>
    </source>
</evidence>
<dbReference type="SUPFAM" id="SSF53335">
    <property type="entry name" value="S-adenosyl-L-methionine-dependent methyltransferases"/>
    <property type="match status" value="1"/>
</dbReference>
<evidence type="ECO:0000259" key="5">
    <source>
        <dbReference type="Pfam" id="PF08241"/>
    </source>
</evidence>
<organism evidence="6 7">
    <name type="scientific">Candidatus Curtissbacteria bacterium GW2011_GWC2_38_9</name>
    <dbReference type="NCBI Taxonomy" id="1618414"/>
    <lineage>
        <taxon>Bacteria</taxon>
        <taxon>Candidatus Curtissiibacteriota</taxon>
    </lineage>
</organism>
<comment type="caution">
    <text evidence="6">The sequence shown here is derived from an EMBL/GenBank/DDBJ whole genome shotgun (WGS) entry which is preliminary data.</text>
</comment>
<dbReference type="Proteomes" id="UP000034893">
    <property type="component" value="Unassembled WGS sequence"/>
</dbReference>
<dbReference type="SUPFAM" id="SSF53448">
    <property type="entry name" value="Nucleotide-diphospho-sugar transferases"/>
    <property type="match status" value="1"/>
</dbReference>
<feature type="domain" description="Methyltransferase type 11" evidence="5">
    <location>
        <begin position="341"/>
        <end position="432"/>
    </location>
</feature>
<dbReference type="CDD" id="cd04186">
    <property type="entry name" value="GT_2_like_c"/>
    <property type="match status" value="1"/>
</dbReference>
<evidence type="ECO:0000259" key="4">
    <source>
        <dbReference type="Pfam" id="PF00535"/>
    </source>
</evidence>
<sequence>MTKSISIIFPTFNNWSLTEQCLRSINKLNYPKDKTEIIVVDNHSKDRTVPNIKKMFLKVKILPQKSNLGFAKAINVAAKKAEGYFLFITNNDVTFTPDFFDKLITFANSDPKIGVCGGKITTTMANIKYLDGAANISKLTSRLKKLKNYQKVQEVDWISGSGLLIKRKVFSLLNEFDTNFPFYFEDLDLCLRVKNLGLKVIYYPKAIMYHQQSSTAGKMPKKWQNDVWYEGKVYLIKKHFPYWSKPIAILSQTFFCLYILIAKRQNRFNSFLPALRKVSRYKPQGPQVIKRARITKKQILAYYSQGEVFTARNSAPFQQVILKDFYQLLTTNYPTKRWHILEFGVGHGWNLPQMVKYFGKITGVDIAPAAISESKEYKFRKVDLKLIKEEKLPFADNTFDLIVACEVLEHVPDLEFTVKELKRVTKFNGYILVSVPVYWNLRGISKKIMESKLGEGTWEPARSHPGGFERFLTPKTIRDYFKDCQIIETRGADYGNAWSLPSIPLYPKSWTPFFEVTLGKIPFIKKFGLNFYLLAQKE</sequence>
<dbReference type="AlphaFoldDB" id="A0A0G0LMX2"/>
<dbReference type="InterPro" id="IPR013216">
    <property type="entry name" value="Methyltransf_11"/>
</dbReference>
<proteinExistence type="inferred from homology"/>